<reference evidence="3" key="1">
    <citation type="submission" date="2017-10" db="EMBL/GenBank/DDBJ databases">
        <title>Kefir isolates.</title>
        <authorList>
            <person name="Kim Y."/>
            <person name="Blasche S."/>
        </authorList>
    </citation>
    <scope>NUCLEOTIDE SEQUENCE [LARGE SCALE GENOMIC DNA]</scope>
    <source>
        <strain evidence="3">OG2-2</strain>
    </source>
</reference>
<dbReference type="PANTHER" id="PTHR33221">
    <property type="entry name" value="WINGED HELIX-TURN-HELIX TRANSCRIPTIONAL REGULATOR, RRF2 FAMILY"/>
    <property type="match status" value="1"/>
</dbReference>
<sequence>MRLTAFSDVSLRIMMLLSSLQEGEKLSTQRISEGVGTPYNHVAKSVAFLVNQGLLKSTRGRSGGVLLSETGRKATVGQVLRSTEGDIPMIECEDENGNCPLDSFCRLRTILARAREAFYASVDDVVISELPAGARPAGPVFVELGLGPLVHEPTERELPPVPPRPAVASH</sequence>
<dbReference type="Gene3D" id="1.10.10.10">
    <property type="entry name" value="Winged helix-like DNA-binding domain superfamily/Winged helix DNA-binding domain"/>
    <property type="match status" value="1"/>
</dbReference>
<keyword evidence="1" id="KW-0238">DNA-binding</keyword>
<gene>
    <name evidence="3" type="ORF">CRM92_08280</name>
</gene>
<accession>A0A2A8D5J2</accession>
<dbReference type="GO" id="GO:0005829">
    <property type="term" value="C:cytosol"/>
    <property type="evidence" value="ECO:0007669"/>
    <property type="project" value="TreeGrafter"/>
</dbReference>
<dbReference type="GO" id="GO:0003677">
    <property type="term" value="F:DNA binding"/>
    <property type="evidence" value="ECO:0007669"/>
    <property type="project" value="UniProtKB-KW"/>
</dbReference>
<dbReference type="InterPro" id="IPR030489">
    <property type="entry name" value="TR_Rrf2-type_CS"/>
</dbReference>
<evidence type="ECO:0000256" key="2">
    <source>
        <dbReference type="ARBA" id="ARBA00034078"/>
    </source>
</evidence>
<comment type="cofactor">
    <cofactor evidence="2">
        <name>[2Fe-2S] cluster</name>
        <dbReference type="ChEBI" id="CHEBI:190135"/>
    </cofactor>
</comment>
<keyword evidence="4" id="KW-1185">Reference proteome</keyword>
<evidence type="ECO:0000313" key="4">
    <source>
        <dbReference type="Proteomes" id="UP000219947"/>
    </source>
</evidence>
<protein>
    <submittedName>
        <fullName evidence="3">Rrf2 family transcriptional regulator</fullName>
    </submittedName>
</protein>
<dbReference type="PANTHER" id="PTHR33221:SF4">
    <property type="entry name" value="HTH-TYPE TRANSCRIPTIONAL REPRESSOR NSRR"/>
    <property type="match status" value="1"/>
</dbReference>
<dbReference type="AlphaFoldDB" id="A0A2A8D5J2"/>
<dbReference type="PROSITE" id="PS51197">
    <property type="entry name" value="HTH_RRF2_2"/>
    <property type="match status" value="1"/>
</dbReference>
<dbReference type="PROSITE" id="PS01332">
    <property type="entry name" value="HTH_RRF2_1"/>
    <property type="match status" value="1"/>
</dbReference>
<proteinExistence type="predicted"/>
<dbReference type="GO" id="GO:0003700">
    <property type="term" value="F:DNA-binding transcription factor activity"/>
    <property type="evidence" value="ECO:0007669"/>
    <property type="project" value="TreeGrafter"/>
</dbReference>
<dbReference type="Proteomes" id="UP000219947">
    <property type="component" value="Unassembled WGS sequence"/>
</dbReference>
<dbReference type="SUPFAM" id="SSF46785">
    <property type="entry name" value="Winged helix' DNA-binding domain"/>
    <property type="match status" value="1"/>
</dbReference>
<organism evidence="3 4">
    <name type="scientific">Rothia dentocariosa</name>
    <dbReference type="NCBI Taxonomy" id="2047"/>
    <lineage>
        <taxon>Bacteria</taxon>
        <taxon>Bacillati</taxon>
        <taxon>Actinomycetota</taxon>
        <taxon>Actinomycetes</taxon>
        <taxon>Micrococcales</taxon>
        <taxon>Micrococcaceae</taxon>
        <taxon>Rothia</taxon>
    </lineage>
</organism>
<comment type="caution">
    <text evidence="3">The sequence shown here is derived from an EMBL/GenBank/DDBJ whole genome shotgun (WGS) entry which is preliminary data.</text>
</comment>
<evidence type="ECO:0000313" key="3">
    <source>
        <dbReference type="EMBL" id="PEN16073.1"/>
    </source>
</evidence>
<dbReference type="InterPro" id="IPR000944">
    <property type="entry name" value="Tscrpt_reg_Rrf2"/>
</dbReference>
<evidence type="ECO:0000256" key="1">
    <source>
        <dbReference type="ARBA" id="ARBA00023125"/>
    </source>
</evidence>
<dbReference type="EMBL" id="PDEV01000003">
    <property type="protein sequence ID" value="PEN16073.1"/>
    <property type="molecule type" value="Genomic_DNA"/>
</dbReference>
<dbReference type="RefSeq" id="WP_098042892.1">
    <property type="nucleotide sequence ID" value="NZ_CAURLQ010000016.1"/>
</dbReference>
<dbReference type="Pfam" id="PF02082">
    <property type="entry name" value="Rrf2"/>
    <property type="match status" value="1"/>
</dbReference>
<name>A0A2A8D5J2_9MICC</name>
<dbReference type="InterPro" id="IPR036390">
    <property type="entry name" value="WH_DNA-bd_sf"/>
</dbReference>
<dbReference type="InterPro" id="IPR036388">
    <property type="entry name" value="WH-like_DNA-bd_sf"/>
</dbReference>